<keyword evidence="2" id="KW-1185">Reference proteome</keyword>
<name>A0ABR9WMP0_9BACT</name>
<keyword evidence="1" id="KW-0540">Nuclease</keyword>
<accession>A0ABR9WMP0</accession>
<dbReference type="EMBL" id="JACYGY010000002">
    <property type="protein sequence ID" value="MBE9466359.1"/>
    <property type="molecule type" value="Genomic_DNA"/>
</dbReference>
<protein>
    <submittedName>
        <fullName evidence="1">Uma2 family endonuclease</fullName>
    </submittedName>
</protein>
<organism evidence="1 2">
    <name type="scientific">Dyadobacter subterraneus</name>
    <dbReference type="NCBI Taxonomy" id="2773304"/>
    <lineage>
        <taxon>Bacteria</taxon>
        <taxon>Pseudomonadati</taxon>
        <taxon>Bacteroidota</taxon>
        <taxon>Cytophagia</taxon>
        <taxon>Cytophagales</taxon>
        <taxon>Spirosomataceae</taxon>
        <taxon>Dyadobacter</taxon>
    </lineage>
</organism>
<comment type="caution">
    <text evidence="1">The sequence shown here is derived from an EMBL/GenBank/DDBJ whole genome shotgun (WGS) entry which is preliminary data.</text>
</comment>
<evidence type="ECO:0000313" key="2">
    <source>
        <dbReference type="Proteomes" id="UP000634134"/>
    </source>
</evidence>
<keyword evidence="1" id="KW-0378">Hydrolase</keyword>
<keyword evidence="1" id="KW-0255">Endonuclease</keyword>
<sequence length="208" mass="23351">MIASIGPDSVLTKNSDTEIPSVLIHEIIDGKPLYRKGYREVLAKTKNVEDIMGSSSLQAFLITYLTIWIGKQIDDSKYTILTNEAGLHIDKGNNLAGDLLIFDNQVFGIEKINKKYADVAPKISIEVDIDIALEGEFSQNAYISIKTKKLLEFGAEKVIWFLTESKKVMIATADTDWQIYNWNYDVEILDGITCNVGEYLKEKGSEFA</sequence>
<proteinExistence type="predicted"/>
<dbReference type="Proteomes" id="UP000634134">
    <property type="component" value="Unassembled WGS sequence"/>
</dbReference>
<evidence type="ECO:0000313" key="1">
    <source>
        <dbReference type="EMBL" id="MBE9466359.1"/>
    </source>
</evidence>
<gene>
    <name evidence="1" type="ORF">IEE83_31215</name>
</gene>
<dbReference type="RefSeq" id="WP_194124587.1">
    <property type="nucleotide sequence ID" value="NZ_JACYGY010000002.1"/>
</dbReference>
<dbReference type="GO" id="GO:0004519">
    <property type="term" value="F:endonuclease activity"/>
    <property type="evidence" value="ECO:0007669"/>
    <property type="project" value="UniProtKB-KW"/>
</dbReference>
<reference evidence="2" key="1">
    <citation type="submission" date="2023-07" db="EMBL/GenBank/DDBJ databases">
        <title>Dyadobacter sp. nov 'subterranea' isolated from contaminted grondwater.</title>
        <authorList>
            <person name="Szabo I."/>
            <person name="Al-Omari J."/>
            <person name="Szerdahelyi S.G."/>
            <person name="Rado J."/>
        </authorList>
    </citation>
    <scope>NUCLEOTIDE SEQUENCE [LARGE SCALE GENOMIC DNA]</scope>
    <source>
        <strain evidence="2">UP-52</strain>
    </source>
</reference>